<dbReference type="Pfam" id="PF05685">
    <property type="entry name" value="Uma2"/>
    <property type="match status" value="1"/>
</dbReference>
<accession>A0A2Z3HD18</accession>
<feature type="domain" description="Putative restriction endonuclease" evidence="3">
    <location>
        <begin position="60"/>
        <end position="175"/>
    </location>
</feature>
<dbReference type="Gene3D" id="3.40.50.720">
    <property type="entry name" value="NAD(P)-binding Rossmann-like Domain"/>
    <property type="match status" value="1"/>
</dbReference>
<feature type="domain" description="GFO/IDH/MocA-like oxidoreductase" evidence="4">
    <location>
        <begin position="531"/>
        <end position="663"/>
    </location>
</feature>
<name>A0A2Z3HD18_9BACT</name>
<dbReference type="PANTHER" id="PTHR43708">
    <property type="entry name" value="CONSERVED EXPRESSED OXIDOREDUCTASE (EUROFUNG)"/>
    <property type="match status" value="1"/>
</dbReference>
<dbReference type="SUPFAM" id="SSF51735">
    <property type="entry name" value="NAD(P)-binding Rossmann-fold domains"/>
    <property type="match status" value="1"/>
</dbReference>
<evidence type="ECO:0000259" key="2">
    <source>
        <dbReference type="Pfam" id="PF01408"/>
    </source>
</evidence>
<dbReference type="AlphaFoldDB" id="A0A2Z3HD18"/>
<dbReference type="InterPro" id="IPR000683">
    <property type="entry name" value="Gfo/Idh/MocA-like_OxRdtase_N"/>
</dbReference>
<feature type="compositionally biased region" description="Basic and acidic residues" evidence="1">
    <location>
        <begin position="248"/>
        <end position="259"/>
    </location>
</feature>
<dbReference type="GO" id="GO:0000166">
    <property type="term" value="F:nucleotide binding"/>
    <property type="evidence" value="ECO:0007669"/>
    <property type="project" value="InterPro"/>
</dbReference>
<reference evidence="5 6" key="1">
    <citation type="submission" date="2018-01" db="EMBL/GenBank/DDBJ databases">
        <title>G. obscuriglobus.</title>
        <authorList>
            <person name="Franke J."/>
            <person name="Blomberg W."/>
            <person name="Selmecki A."/>
        </authorList>
    </citation>
    <scope>NUCLEOTIDE SEQUENCE [LARGE SCALE GENOMIC DNA]</scope>
    <source>
        <strain evidence="5 6">DSM 5831</strain>
    </source>
</reference>
<evidence type="ECO:0008006" key="7">
    <source>
        <dbReference type="Google" id="ProtNLM"/>
    </source>
</evidence>
<dbReference type="InterPro" id="IPR055170">
    <property type="entry name" value="GFO_IDH_MocA-like_dom"/>
</dbReference>
<dbReference type="Gene3D" id="3.30.360.10">
    <property type="entry name" value="Dihydrodipicolinate Reductase, domain 2"/>
    <property type="match status" value="1"/>
</dbReference>
<dbReference type="PANTHER" id="PTHR43708:SF3">
    <property type="entry name" value="OXIDOREDUCTASE"/>
    <property type="match status" value="1"/>
</dbReference>
<feature type="compositionally biased region" description="Basic residues" evidence="1">
    <location>
        <begin position="274"/>
        <end position="298"/>
    </location>
</feature>
<dbReference type="SUPFAM" id="SSF55347">
    <property type="entry name" value="Glyceraldehyde-3-phosphate dehydrogenase-like, C-terminal domain"/>
    <property type="match status" value="1"/>
</dbReference>
<organism evidence="5 6">
    <name type="scientific">Gemmata obscuriglobus</name>
    <dbReference type="NCBI Taxonomy" id="114"/>
    <lineage>
        <taxon>Bacteria</taxon>
        <taxon>Pseudomonadati</taxon>
        <taxon>Planctomycetota</taxon>
        <taxon>Planctomycetia</taxon>
        <taxon>Gemmatales</taxon>
        <taxon>Gemmataceae</taxon>
        <taxon>Gemmata</taxon>
    </lineage>
</organism>
<dbReference type="Gene3D" id="3.90.1570.10">
    <property type="entry name" value="tt1808, chain A"/>
    <property type="match status" value="1"/>
</dbReference>
<protein>
    <recommendedName>
        <fullName evidence="7">Gfo/Idh/MocA family oxidoreductase</fullName>
    </recommendedName>
</protein>
<feature type="domain" description="Gfo/Idh/MocA-like oxidoreductase N-terminal" evidence="2">
    <location>
        <begin position="394"/>
        <end position="523"/>
    </location>
</feature>
<proteinExistence type="predicted"/>
<dbReference type="InterPro" id="IPR036291">
    <property type="entry name" value="NAD(P)-bd_dom_sf"/>
</dbReference>
<dbReference type="Pfam" id="PF22725">
    <property type="entry name" value="GFO_IDH_MocA_C3"/>
    <property type="match status" value="1"/>
</dbReference>
<dbReference type="InterPro" id="IPR012296">
    <property type="entry name" value="Nuclease_put_TT1808"/>
</dbReference>
<dbReference type="Proteomes" id="UP000245802">
    <property type="component" value="Chromosome"/>
</dbReference>
<dbReference type="EMBL" id="CP025958">
    <property type="protein sequence ID" value="AWM40855.1"/>
    <property type="molecule type" value="Genomic_DNA"/>
</dbReference>
<dbReference type="InterPro" id="IPR008538">
    <property type="entry name" value="Uma2"/>
</dbReference>
<sequence length="777" mass="85691">MLIGTARLELAYRYAAAAYRFAERRCHDDVVPAHAEQRDITRWPLEVVRGVRSDVQPFTNLLIQFPQSGTNEPGQIKPDNALFIHPYPLAPGDSYNTPLQPVGPFLVLEYVSKASARKDEETSYAKYEQELKVPYYLLFYPDADEFTLFRLGEKGYTSVVPNALGRCPIPELELEVGQLGRWVRYWFRGELLPLPGDLLKERDAALQQRDDAQRQLSAERQVRQTAEAELARLREELAKARGQELRAQCDRAASAERRSRTASRSARSAEPRKATRRNRTPPRLRRKRNVRSRGRSRKASLIPAGWGWQSFRLCSCFRSCLPAAPSGTCLPGRPARPSGALAPSLWRWALSCGPNRGADGAHAVLTISGTHRTPPPSSGVPHVPTNGSLNRKLRMGLIGGGQGSFIGRVHATAAVLDNRAALVAGALSSDAARAKASASDYDIPAERAYTSYKEMAEAEAKRADKVDFVSVATPNHTHFEIAKTFTEAGFNVICDKPLTFDLAQAEELLKVVEKSGVVFAVTHNYTGYPLVRQAREMVLNGELGEINAIRSNYIQGWLRDRLETGGQKQAAWRTDPSKSGIAGCFGDIGTHAYNLGRFITGLLPTEISCSLKIFADGRALDDYGVALVRFENGALATVTASQISHGRENDLFIEVDGTKGAIEWHQEEPNKLLVRKNGEPHKLYTRNGGPYLGAAHGASVRLPSGHPEAFFEAFANVYGTAYDAMVKRAAGESFETVNTVYPNVYDGVEGMLFITKCVESSKQNGGWIAFHHPKSRK</sequence>
<gene>
    <name evidence="5" type="ORF">C1280_30275</name>
</gene>
<evidence type="ECO:0000256" key="1">
    <source>
        <dbReference type="SAM" id="MobiDB-lite"/>
    </source>
</evidence>
<evidence type="ECO:0000313" key="6">
    <source>
        <dbReference type="Proteomes" id="UP000245802"/>
    </source>
</evidence>
<dbReference type="OrthoDB" id="9815825at2"/>
<dbReference type="Pfam" id="PF01408">
    <property type="entry name" value="GFO_IDH_MocA"/>
    <property type="match status" value="1"/>
</dbReference>
<dbReference type="InterPro" id="IPR051317">
    <property type="entry name" value="Gfo/Idh/MocA_oxidoreduct"/>
</dbReference>
<evidence type="ECO:0000259" key="4">
    <source>
        <dbReference type="Pfam" id="PF22725"/>
    </source>
</evidence>
<feature type="region of interest" description="Disordered" evidence="1">
    <location>
        <begin position="248"/>
        <end position="298"/>
    </location>
</feature>
<evidence type="ECO:0000313" key="5">
    <source>
        <dbReference type="EMBL" id="AWM40855.1"/>
    </source>
</evidence>
<dbReference type="KEGG" id="gog:C1280_30275"/>
<keyword evidence="6" id="KW-1185">Reference proteome</keyword>
<evidence type="ECO:0000259" key="3">
    <source>
        <dbReference type="Pfam" id="PF05685"/>
    </source>
</evidence>